<dbReference type="GO" id="GO:0005829">
    <property type="term" value="C:cytosol"/>
    <property type="evidence" value="ECO:0007669"/>
    <property type="project" value="TreeGrafter"/>
</dbReference>
<dbReference type="AlphaFoldDB" id="A0AAN8ZID6"/>
<keyword evidence="4" id="KW-0315">Glutamine amidotransferase</keyword>
<reference evidence="4 5" key="1">
    <citation type="submission" date="2023-12" db="EMBL/GenBank/DDBJ databases">
        <title>A high-quality genome assembly for Dillenia turbinata (Dilleniales).</title>
        <authorList>
            <person name="Chanderbali A."/>
        </authorList>
    </citation>
    <scope>NUCLEOTIDE SEQUENCE [LARGE SCALE GENOMIC DNA]</scope>
    <source>
        <strain evidence="4">LSX21</strain>
        <tissue evidence="4">Leaf</tissue>
    </source>
</reference>
<protein>
    <submittedName>
        <fullName evidence="4">Glutamine amidotransferase</fullName>
    </submittedName>
</protein>
<sequence length="228" mass="25780">MKFEGQKKYALLQAASDSDYVKKVYGGYFNVFVEAYGEEGESWDLYRVIEGEFPHMDDLHKYDGFVISGSPHDAYGNECWIQRLCSLLQTLVAMRKKVLGICFGHQILCRSLGGRVDKSGTGWDLGVRKVWDVPSGAMVIASSDKTKVEMFVFGDHILGIQGHPEYSKDILCDVIDRLVKNNSIEPFQFSTLFPSMQRNHAENVKSRLPEVEPDTKRLYPSPMALLSI</sequence>
<accession>A0AAN8ZID6</accession>
<dbReference type="EMBL" id="JBAMMX010000004">
    <property type="protein sequence ID" value="KAK6942344.1"/>
    <property type="molecule type" value="Genomic_DNA"/>
</dbReference>
<comment type="caution">
    <text evidence="4">The sequence shown here is derived from an EMBL/GenBank/DDBJ whole genome shotgun (WGS) entry which is preliminary data.</text>
</comment>
<dbReference type="Gene3D" id="3.40.50.880">
    <property type="match status" value="2"/>
</dbReference>
<evidence type="ECO:0000256" key="2">
    <source>
        <dbReference type="ARBA" id="ARBA00011083"/>
    </source>
</evidence>
<organism evidence="4 5">
    <name type="scientific">Dillenia turbinata</name>
    <dbReference type="NCBI Taxonomy" id="194707"/>
    <lineage>
        <taxon>Eukaryota</taxon>
        <taxon>Viridiplantae</taxon>
        <taxon>Streptophyta</taxon>
        <taxon>Embryophyta</taxon>
        <taxon>Tracheophyta</taxon>
        <taxon>Spermatophyta</taxon>
        <taxon>Magnoliopsida</taxon>
        <taxon>eudicotyledons</taxon>
        <taxon>Gunneridae</taxon>
        <taxon>Pentapetalae</taxon>
        <taxon>Dilleniales</taxon>
        <taxon>Dilleniaceae</taxon>
        <taxon>Dillenia</taxon>
    </lineage>
</organism>
<dbReference type="SUPFAM" id="SSF52317">
    <property type="entry name" value="Class I glutamine amidotransferase-like"/>
    <property type="match status" value="1"/>
</dbReference>
<evidence type="ECO:0000313" key="5">
    <source>
        <dbReference type="Proteomes" id="UP001370490"/>
    </source>
</evidence>
<evidence type="ECO:0000313" key="4">
    <source>
        <dbReference type="EMBL" id="KAK6942344.1"/>
    </source>
</evidence>
<evidence type="ECO:0000259" key="3">
    <source>
        <dbReference type="Pfam" id="PF00117"/>
    </source>
</evidence>
<name>A0AAN8ZID6_9MAGN</name>
<gene>
    <name evidence="4" type="ORF">RJ641_027721</name>
</gene>
<dbReference type="PANTHER" id="PTHR42695:SF9">
    <property type="entry name" value="GAMMA-GLUTAMYL PEPTIDASE 2-RELATED"/>
    <property type="match status" value="1"/>
</dbReference>
<dbReference type="InterPro" id="IPR044992">
    <property type="entry name" value="ChyE-like"/>
</dbReference>
<keyword evidence="5" id="KW-1185">Reference proteome</keyword>
<comment type="similarity">
    <text evidence="2">Belongs to the peptidase C26 family.</text>
</comment>
<proteinExistence type="inferred from homology"/>
<dbReference type="PANTHER" id="PTHR42695">
    <property type="entry name" value="GLUTAMINE AMIDOTRANSFERASE YLR126C-RELATED"/>
    <property type="match status" value="1"/>
</dbReference>
<dbReference type="Pfam" id="PF00117">
    <property type="entry name" value="GATase"/>
    <property type="match status" value="1"/>
</dbReference>
<dbReference type="PROSITE" id="PS51273">
    <property type="entry name" value="GATASE_TYPE_1"/>
    <property type="match status" value="1"/>
</dbReference>
<dbReference type="CDD" id="cd01741">
    <property type="entry name" value="GATase1_1"/>
    <property type="match status" value="1"/>
</dbReference>
<dbReference type="InterPro" id="IPR029062">
    <property type="entry name" value="Class_I_gatase-like"/>
</dbReference>
<dbReference type="Proteomes" id="UP001370490">
    <property type="component" value="Unassembled WGS sequence"/>
</dbReference>
<feature type="domain" description="Glutamine amidotransferase" evidence="3">
    <location>
        <begin position="56"/>
        <end position="120"/>
    </location>
</feature>
<evidence type="ECO:0000256" key="1">
    <source>
        <dbReference type="ARBA" id="ARBA00005179"/>
    </source>
</evidence>
<comment type="pathway">
    <text evidence="1">Secondary metabolite biosynthesis.</text>
</comment>
<dbReference type="InterPro" id="IPR017926">
    <property type="entry name" value="GATASE"/>
</dbReference>